<dbReference type="AlphaFoldDB" id="A0A1E3XGS7"/>
<organism evidence="1 2">
    <name type="scientific">Candidatus Scalindua rubra</name>
    <dbReference type="NCBI Taxonomy" id="1872076"/>
    <lineage>
        <taxon>Bacteria</taxon>
        <taxon>Pseudomonadati</taxon>
        <taxon>Planctomycetota</taxon>
        <taxon>Candidatus Brocadiia</taxon>
        <taxon>Candidatus Brocadiales</taxon>
        <taxon>Candidatus Scalinduaceae</taxon>
        <taxon>Candidatus Scalindua</taxon>
    </lineage>
</organism>
<sequence>MHGYQFLERMNNGRKRFSKMPPYLRELEAYAVDLLYHVLKGNYIEENHHRMMKLTLRKAYND</sequence>
<evidence type="ECO:0000313" key="2">
    <source>
        <dbReference type="Proteomes" id="UP000094056"/>
    </source>
</evidence>
<comment type="caution">
    <text evidence="1">The sequence shown here is derived from an EMBL/GenBank/DDBJ whole genome shotgun (WGS) entry which is preliminary data.</text>
</comment>
<dbReference type="Proteomes" id="UP000094056">
    <property type="component" value="Unassembled WGS sequence"/>
</dbReference>
<protein>
    <submittedName>
        <fullName evidence="1">Uncharacterized protein</fullName>
    </submittedName>
</protein>
<reference evidence="1 2" key="1">
    <citation type="submission" date="2016-07" db="EMBL/GenBank/DDBJ databases">
        <title>Draft genome of Scalindua rubra, obtained from a brine-seawater interface in the Red Sea, sheds light on salt adaptation in anammox bacteria.</title>
        <authorList>
            <person name="Speth D.R."/>
            <person name="Lagkouvardos I."/>
            <person name="Wang Y."/>
            <person name="Qian P.-Y."/>
            <person name="Dutilh B.E."/>
            <person name="Jetten M.S."/>
        </authorList>
    </citation>
    <scope>NUCLEOTIDE SEQUENCE [LARGE SCALE GENOMIC DNA]</scope>
    <source>
        <strain evidence="1">BSI-1</strain>
    </source>
</reference>
<gene>
    <name evidence="1" type="ORF">SCARUB_00080</name>
</gene>
<accession>A0A1E3XGS7</accession>
<proteinExistence type="predicted"/>
<name>A0A1E3XGS7_9BACT</name>
<dbReference type="EMBL" id="MAYW01000001">
    <property type="protein sequence ID" value="ODS34820.1"/>
    <property type="molecule type" value="Genomic_DNA"/>
</dbReference>
<evidence type="ECO:0000313" key="1">
    <source>
        <dbReference type="EMBL" id="ODS34820.1"/>
    </source>
</evidence>